<comment type="caution">
    <text evidence="5">The sequence shown here is derived from an EMBL/GenBank/DDBJ whole genome shotgun (WGS) entry which is preliminary data.</text>
</comment>
<gene>
    <name evidence="5" type="ORF">QBC35DRAFT_461646</name>
</gene>
<dbReference type="PANTHER" id="PTHR13073:SF0">
    <property type="entry name" value="BIOGENESIS OF LYSOSOME-RELATED ORGANELLES COMPLEX 1 SUBUNIT 1"/>
    <property type="match status" value="1"/>
</dbReference>
<feature type="compositionally biased region" description="Low complexity" evidence="4">
    <location>
        <begin position="308"/>
        <end position="327"/>
    </location>
</feature>
<dbReference type="Proteomes" id="UP001302126">
    <property type="component" value="Unassembled WGS sequence"/>
</dbReference>
<evidence type="ECO:0000256" key="3">
    <source>
        <dbReference type="SAM" id="Coils"/>
    </source>
</evidence>
<dbReference type="InterPro" id="IPR009395">
    <property type="entry name" value="BLOC1S1"/>
</dbReference>
<dbReference type="GO" id="GO:0016197">
    <property type="term" value="P:endosomal transport"/>
    <property type="evidence" value="ECO:0007669"/>
    <property type="project" value="TreeGrafter"/>
</dbReference>
<evidence type="ECO:0000256" key="1">
    <source>
        <dbReference type="ARBA" id="ARBA00007133"/>
    </source>
</evidence>
<feature type="compositionally biased region" description="Low complexity" evidence="4">
    <location>
        <begin position="136"/>
        <end position="178"/>
    </location>
</feature>
<keyword evidence="6" id="KW-1185">Reference proteome</keyword>
<dbReference type="EMBL" id="MU864371">
    <property type="protein sequence ID" value="KAK4189867.1"/>
    <property type="molecule type" value="Genomic_DNA"/>
</dbReference>
<feature type="region of interest" description="Disordered" evidence="4">
    <location>
        <begin position="1"/>
        <end position="178"/>
    </location>
</feature>
<feature type="compositionally biased region" description="Low complexity" evidence="4">
    <location>
        <begin position="19"/>
        <end position="79"/>
    </location>
</feature>
<reference evidence="5" key="1">
    <citation type="journal article" date="2023" name="Mol. Phylogenet. Evol.">
        <title>Genome-scale phylogeny and comparative genomics of the fungal order Sordariales.</title>
        <authorList>
            <person name="Hensen N."/>
            <person name="Bonometti L."/>
            <person name="Westerberg I."/>
            <person name="Brannstrom I.O."/>
            <person name="Guillou S."/>
            <person name="Cros-Aarteil S."/>
            <person name="Calhoun S."/>
            <person name="Haridas S."/>
            <person name="Kuo A."/>
            <person name="Mondo S."/>
            <person name="Pangilinan J."/>
            <person name="Riley R."/>
            <person name="LaButti K."/>
            <person name="Andreopoulos B."/>
            <person name="Lipzen A."/>
            <person name="Chen C."/>
            <person name="Yan M."/>
            <person name="Daum C."/>
            <person name="Ng V."/>
            <person name="Clum A."/>
            <person name="Steindorff A."/>
            <person name="Ohm R.A."/>
            <person name="Martin F."/>
            <person name="Silar P."/>
            <person name="Natvig D.O."/>
            <person name="Lalanne C."/>
            <person name="Gautier V."/>
            <person name="Ament-Velasquez S.L."/>
            <person name="Kruys A."/>
            <person name="Hutchinson M.I."/>
            <person name="Powell A.J."/>
            <person name="Barry K."/>
            <person name="Miller A.N."/>
            <person name="Grigoriev I.V."/>
            <person name="Debuchy R."/>
            <person name="Gladieux P."/>
            <person name="Hiltunen Thoren M."/>
            <person name="Johannesson H."/>
        </authorList>
    </citation>
    <scope>NUCLEOTIDE SEQUENCE</scope>
    <source>
        <strain evidence="5">PSN309</strain>
    </source>
</reference>
<sequence>MASSSSKSKAPTHPLLKVSRSTISAASVTSATATGTTTTGTFPDSSTASTASVSASAPGSVSVVSPAPSTTATTTSSSTNNKGKGRALSSIFSGSTALPGRAARSSSISTAHTALNSHSRSNSNAAGPSGQHAPPSTSAHTTSSHTTSSHTTSSHTTSSHTTSSHTTSSHTTTTAVGSSSITGISVGAVSGATGLSNATTGTISTQREVTEARNAVVASIGNMLDRELTGRARLLHENNAAIEKQEKDVTKALEGLKKENDKTQKVVETTARKVKEIGHVQNWAEMLEREFVILEETLRLVRRGSGSGSDSGSWTGSGSYTGSYSGSERGMEDDDGGERRVGAEGNGREEREVVEEGDRMEGVDRERSNRVVDKGKGVVEGGGRDTQDEGEVAAQEDSKMVDDEREGLNRREEEGVDKGKGLAEVVRGHSEDTHSARARRTLTVMWP</sequence>
<dbReference type="PANTHER" id="PTHR13073">
    <property type="entry name" value="BLOC-1 COMPLEX SUBUNIT 1"/>
    <property type="match status" value="1"/>
</dbReference>
<feature type="compositionally biased region" description="Polar residues" evidence="4">
    <location>
        <begin position="104"/>
        <end position="126"/>
    </location>
</feature>
<keyword evidence="3" id="KW-0175">Coiled coil</keyword>
<evidence type="ECO:0000313" key="5">
    <source>
        <dbReference type="EMBL" id="KAK4189867.1"/>
    </source>
</evidence>
<dbReference type="GO" id="GO:0031083">
    <property type="term" value="C:BLOC-1 complex"/>
    <property type="evidence" value="ECO:0007669"/>
    <property type="project" value="InterPro"/>
</dbReference>
<dbReference type="AlphaFoldDB" id="A0AAN6X1M3"/>
<organism evidence="5 6">
    <name type="scientific">Podospora australis</name>
    <dbReference type="NCBI Taxonomy" id="1536484"/>
    <lineage>
        <taxon>Eukaryota</taxon>
        <taxon>Fungi</taxon>
        <taxon>Dikarya</taxon>
        <taxon>Ascomycota</taxon>
        <taxon>Pezizomycotina</taxon>
        <taxon>Sordariomycetes</taxon>
        <taxon>Sordariomycetidae</taxon>
        <taxon>Sordariales</taxon>
        <taxon>Podosporaceae</taxon>
        <taxon>Podospora</taxon>
    </lineage>
</organism>
<feature type="compositionally biased region" description="Basic and acidic residues" evidence="4">
    <location>
        <begin position="337"/>
        <end position="387"/>
    </location>
</feature>
<evidence type="ECO:0000313" key="6">
    <source>
        <dbReference type="Proteomes" id="UP001302126"/>
    </source>
</evidence>
<feature type="compositionally biased region" description="Basic and acidic residues" evidence="4">
    <location>
        <begin position="396"/>
        <end position="421"/>
    </location>
</feature>
<name>A0AAN6X1M3_9PEZI</name>
<reference evidence="5" key="2">
    <citation type="submission" date="2023-05" db="EMBL/GenBank/DDBJ databases">
        <authorList>
            <consortium name="Lawrence Berkeley National Laboratory"/>
            <person name="Steindorff A."/>
            <person name="Hensen N."/>
            <person name="Bonometti L."/>
            <person name="Westerberg I."/>
            <person name="Brannstrom I.O."/>
            <person name="Guillou S."/>
            <person name="Cros-Aarteil S."/>
            <person name="Calhoun S."/>
            <person name="Haridas S."/>
            <person name="Kuo A."/>
            <person name="Mondo S."/>
            <person name="Pangilinan J."/>
            <person name="Riley R."/>
            <person name="Labutti K."/>
            <person name="Andreopoulos B."/>
            <person name="Lipzen A."/>
            <person name="Chen C."/>
            <person name="Yanf M."/>
            <person name="Daum C."/>
            <person name="Ng V."/>
            <person name="Clum A."/>
            <person name="Ohm R."/>
            <person name="Martin F."/>
            <person name="Silar P."/>
            <person name="Natvig D."/>
            <person name="Lalanne C."/>
            <person name="Gautier V."/>
            <person name="Ament-Velasquez S.L."/>
            <person name="Kruys A."/>
            <person name="Hutchinson M.I."/>
            <person name="Powell A.J."/>
            <person name="Barry K."/>
            <person name="Miller A.N."/>
            <person name="Grigoriev I.V."/>
            <person name="Debuchy R."/>
            <person name="Gladieux P."/>
            <person name="Thoren M.H."/>
            <person name="Johannesson H."/>
        </authorList>
    </citation>
    <scope>NUCLEOTIDE SEQUENCE</scope>
    <source>
        <strain evidence="5">PSN309</strain>
    </source>
</reference>
<evidence type="ECO:0000256" key="2">
    <source>
        <dbReference type="ARBA" id="ARBA00019577"/>
    </source>
</evidence>
<protein>
    <recommendedName>
        <fullName evidence="2">Biogenesis of lysosome-related organelles complex 1 subunit 1</fullName>
    </recommendedName>
</protein>
<dbReference type="Pfam" id="PF06320">
    <property type="entry name" value="GCN5L1"/>
    <property type="match status" value="1"/>
</dbReference>
<comment type="similarity">
    <text evidence="1">Belongs to the BLOC1S1 family.</text>
</comment>
<proteinExistence type="inferred from homology"/>
<evidence type="ECO:0000256" key="4">
    <source>
        <dbReference type="SAM" id="MobiDB-lite"/>
    </source>
</evidence>
<feature type="region of interest" description="Disordered" evidence="4">
    <location>
        <begin position="302"/>
        <end position="421"/>
    </location>
</feature>
<accession>A0AAN6X1M3</accession>
<feature type="coiled-coil region" evidence="3">
    <location>
        <begin position="239"/>
        <end position="273"/>
    </location>
</feature>